<evidence type="ECO:0000313" key="2">
    <source>
        <dbReference type="EMBL" id="GMI47873.1"/>
    </source>
</evidence>
<name>A0A9W7GNT3_9STRA</name>
<keyword evidence="3" id="KW-1185">Reference proteome</keyword>
<feature type="transmembrane region" description="Helical" evidence="1">
    <location>
        <begin position="115"/>
        <end position="139"/>
    </location>
</feature>
<dbReference type="Proteomes" id="UP001165065">
    <property type="component" value="Unassembled WGS sequence"/>
</dbReference>
<proteinExistence type="predicted"/>
<sequence>MYSSSQADNLRSALLDDPIISNLTLDIDTSETSLLRGKKPLRSLDIEDGADENTDVNDDDTLEMLDALKATYASKYSTSAPHYTSLGGRADTSSPTNPFRLSTGSFDVGERFNRLLTFTGMATTIGATALVVIIFWAVFEACRRF</sequence>
<keyword evidence="1" id="KW-0472">Membrane</keyword>
<reference evidence="3" key="1">
    <citation type="journal article" date="2023" name="Commun. Biol.">
        <title>Genome analysis of Parmales, the sister group of diatoms, reveals the evolutionary specialization of diatoms from phago-mixotrophs to photoautotrophs.</title>
        <authorList>
            <person name="Ban H."/>
            <person name="Sato S."/>
            <person name="Yoshikawa S."/>
            <person name="Yamada K."/>
            <person name="Nakamura Y."/>
            <person name="Ichinomiya M."/>
            <person name="Sato N."/>
            <person name="Blanc-Mathieu R."/>
            <person name="Endo H."/>
            <person name="Kuwata A."/>
            <person name="Ogata H."/>
        </authorList>
    </citation>
    <scope>NUCLEOTIDE SEQUENCE [LARGE SCALE GENOMIC DNA]</scope>
</reference>
<organism evidence="2 3">
    <name type="scientific">Triparma columacea</name>
    <dbReference type="NCBI Taxonomy" id="722753"/>
    <lineage>
        <taxon>Eukaryota</taxon>
        <taxon>Sar</taxon>
        <taxon>Stramenopiles</taxon>
        <taxon>Ochrophyta</taxon>
        <taxon>Bolidophyceae</taxon>
        <taxon>Parmales</taxon>
        <taxon>Triparmaceae</taxon>
        <taxon>Triparma</taxon>
    </lineage>
</organism>
<dbReference type="AlphaFoldDB" id="A0A9W7GNT3"/>
<gene>
    <name evidence="2" type="ORF">TrCOL_g5355</name>
</gene>
<keyword evidence="1" id="KW-0812">Transmembrane</keyword>
<keyword evidence="1" id="KW-1133">Transmembrane helix</keyword>
<comment type="caution">
    <text evidence="2">The sequence shown here is derived from an EMBL/GenBank/DDBJ whole genome shotgun (WGS) entry which is preliminary data.</text>
</comment>
<dbReference type="EMBL" id="BRYA01000363">
    <property type="protein sequence ID" value="GMI47873.1"/>
    <property type="molecule type" value="Genomic_DNA"/>
</dbReference>
<accession>A0A9W7GNT3</accession>
<evidence type="ECO:0000256" key="1">
    <source>
        <dbReference type="SAM" id="Phobius"/>
    </source>
</evidence>
<protein>
    <submittedName>
        <fullName evidence="2">Uncharacterized protein</fullName>
    </submittedName>
</protein>
<dbReference type="OrthoDB" id="10514140at2759"/>
<evidence type="ECO:0000313" key="3">
    <source>
        <dbReference type="Proteomes" id="UP001165065"/>
    </source>
</evidence>